<dbReference type="AlphaFoldDB" id="A0A5N5MGQ5"/>
<comment type="caution">
    <text evidence="2">The sequence shown here is derived from an EMBL/GenBank/DDBJ whole genome shotgun (WGS) entry which is preliminary data.</text>
</comment>
<sequence>MEANLCFDSKIAHFATRAQNKDVEIAAGVASPSKTNQKKKEDEVQYGELVFNAPAPKKSEMPKGQDECVYSQVQHGQ</sequence>
<evidence type="ECO:0000313" key="2">
    <source>
        <dbReference type="EMBL" id="KAB5554212.1"/>
    </source>
</evidence>
<dbReference type="Proteomes" id="UP000327468">
    <property type="component" value="Chromosome 13"/>
</dbReference>
<keyword evidence="3" id="KW-1185">Reference proteome</keyword>
<gene>
    <name evidence="2" type="ORF">PHYPO_G00047560</name>
</gene>
<name>A0A5N5MGQ5_PANHP</name>
<proteinExistence type="predicted"/>
<feature type="compositionally biased region" description="Basic and acidic residues" evidence="1">
    <location>
        <begin position="57"/>
        <end position="66"/>
    </location>
</feature>
<dbReference type="EMBL" id="VFJC01000014">
    <property type="protein sequence ID" value="KAB5554212.1"/>
    <property type="molecule type" value="Genomic_DNA"/>
</dbReference>
<accession>A0A5N5MGQ5</accession>
<evidence type="ECO:0000256" key="1">
    <source>
        <dbReference type="SAM" id="MobiDB-lite"/>
    </source>
</evidence>
<reference evidence="2 3" key="1">
    <citation type="submission" date="2019-06" db="EMBL/GenBank/DDBJ databases">
        <title>A chromosome-scale genome assembly of the striped catfish, Pangasianodon hypophthalmus.</title>
        <authorList>
            <person name="Wen M."/>
            <person name="Zahm M."/>
            <person name="Roques C."/>
            <person name="Cabau C."/>
            <person name="Klopp C."/>
            <person name="Donnadieu C."/>
            <person name="Jouanno E."/>
            <person name="Avarre J.-C."/>
            <person name="Campet M."/>
            <person name="Ha T.T.T."/>
            <person name="Dugue R."/>
            <person name="Lampietro C."/>
            <person name="Louis A."/>
            <person name="Herpin A."/>
            <person name="Echchiki A."/>
            <person name="Berthelot C."/>
            <person name="Parey E."/>
            <person name="Roest-Crollius H."/>
            <person name="Braasch I."/>
            <person name="Postlethwait J."/>
            <person name="Bobe J."/>
            <person name="Montfort J."/>
            <person name="Bouchez O."/>
            <person name="Begum T."/>
            <person name="Schartl M."/>
            <person name="Guiguen Y."/>
        </authorList>
    </citation>
    <scope>NUCLEOTIDE SEQUENCE [LARGE SCALE GENOMIC DNA]</scope>
    <source>
        <strain evidence="2 3">Indonesia</strain>
        <tissue evidence="2">Blood</tissue>
    </source>
</reference>
<feature type="region of interest" description="Disordered" evidence="1">
    <location>
        <begin position="55"/>
        <end position="77"/>
    </location>
</feature>
<evidence type="ECO:0000313" key="3">
    <source>
        <dbReference type="Proteomes" id="UP000327468"/>
    </source>
</evidence>
<protein>
    <submittedName>
        <fullName evidence="2">Uncharacterized protein</fullName>
    </submittedName>
</protein>
<organism evidence="2 3">
    <name type="scientific">Pangasianodon hypophthalmus</name>
    <name type="common">Striped catfish</name>
    <name type="synonym">Helicophagus hypophthalmus</name>
    <dbReference type="NCBI Taxonomy" id="310915"/>
    <lineage>
        <taxon>Eukaryota</taxon>
        <taxon>Metazoa</taxon>
        <taxon>Chordata</taxon>
        <taxon>Craniata</taxon>
        <taxon>Vertebrata</taxon>
        <taxon>Euteleostomi</taxon>
        <taxon>Actinopterygii</taxon>
        <taxon>Neopterygii</taxon>
        <taxon>Teleostei</taxon>
        <taxon>Ostariophysi</taxon>
        <taxon>Siluriformes</taxon>
        <taxon>Pangasiidae</taxon>
        <taxon>Pangasianodon</taxon>
    </lineage>
</organism>